<comment type="function">
    <text evidence="5">Transcription factor that specifically binds AT-rich DNA sequences related to the nuclear matrix attachment regions (MARs).</text>
</comment>
<evidence type="ECO:0000256" key="2">
    <source>
        <dbReference type="ARBA" id="ARBA00023125"/>
    </source>
</evidence>
<dbReference type="SUPFAM" id="SSF117856">
    <property type="entry name" value="AF0104/ALDC/Ptd012-like"/>
    <property type="match status" value="1"/>
</dbReference>
<dbReference type="Gene3D" id="3.30.1330.80">
    <property type="entry name" value="Hypothetical protein, similar to alpha- acetolactate decarboxylase, domain 2"/>
    <property type="match status" value="1"/>
</dbReference>
<evidence type="ECO:0000313" key="8">
    <source>
        <dbReference type="RefSeq" id="XP_022925676.1"/>
    </source>
</evidence>
<evidence type="ECO:0000256" key="5">
    <source>
        <dbReference type="RuleBase" id="RU367031"/>
    </source>
</evidence>
<dbReference type="Proteomes" id="UP000504609">
    <property type="component" value="Unplaced"/>
</dbReference>
<dbReference type="CDD" id="cd11378">
    <property type="entry name" value="DUF296"/>
    <property type="match status" value="1"/>
</dbReference>
<dbReference type="AlphaFoldDB" id="A0A6J1ECV5"/>
<evidence type="ECO:0000259" key="6">
    <source>
        <dbReference type="PROSITE" id="PS51742"/>
    </source>
</evidence>
<accession>A0A6J1ECV5</accession>
<proteinExistence type="predicted"/>
<dbReference type="PROSITE" id="PS51742">
    <property type="entry name" value="PPC"/>
    <property type="match status" value="1"/>
</dbReference>
<comment type="subcellular location">
    <subcellularLocation>
        <location evidence="5">Nucleus</location>
    </subcellularLocation>
</comment>
<name>A0A6J1ECV5_CUCMO</name>
<dbReference type="PANTHER" id="PTHR31500:SF57">
    <property type="entry name" value="AT-HOOK MOTIF NUCLEAR-LOCALIZED PROTEIN 10"/>
    <property type="match status" value="1"/>
</dbReference>
<dbReference type="GO" id="GO:0005634">
    <property type="term" value="C:nucleus"/>
    <property type="evidence" value="ECO:0007669"/>
    <property type="project" value="UniProtKB-SubCell"/>
</dbReference>
<dbReference type="GO" id="GO:0003680">
    <property type="term" value="F:minor groove of adenine-thymine-rich DNA binding"/>
    <property type="evidence" value="ECO:0007669"/>
    <property type="project" value="UniProtKB-UniRule"/>
</dbReference>
<dbReference type="RefSeq" id="XP_022925676.1">
    <property type="nucleotide sequence ID" value="XM_023069908.1"/>
</dbReference>
<reference evidence="8" key="1">
    <citation type="submission" date="2025-08" db="UniProtKB">
        <authorList>
            <consortium name="RefSeq"/>
        </authorList>
    </citation>
    <scope>IDENTIFICATION</scope>
    <source>
        <tissue evidence="8">Young leaves</tissue>
    </source>
</reference>
<dbReference type="GeneID" id="111433025"/>
<dbReference type="InterPro" id="IPR005175">
    <property type="entry name" value="PPC_dom"/>
</dbReference>
<sequence length="239" mass="25452">MEDENTTNGSSPQIFASLEPIIEESLLEDTWKNSMPNYMAVAPSTPISIIPTTTEDWDAFFAAPPPPSPKRLRTSIDILASMDGSFEGEIAFSGDNLKQNIIHIYPGQDIVEKIMSFCKEGHRVATVLRADAEATVSSATLRGPASEVALEGRFEILSLTGRFVASECESAGNGGAGGRLHLTVSMVLQDARVIGGTVVGPLIAATRMHVVIGTLDPVPYKPKTEINLNITPPSSPSSS</sequence>
<keyword evidence="2 5" id="KW-0238">DNA-binding</keyword>
<comment type="domain">
    <text evidence="5">The PPC domain mediates interactions between AHL proteins.</text>
</comment>
<evidence type="ECO:0000256" key="4">
    <source>
        <dbReference type="ARBA" id="ARBA00023242"/>
    </source>
</evidence>
<dbReference type="KEGG" id="cmos:111433025"/>
<feature type="domain" description="PPC" evidence="6">
    <location>
        <begin position="94"/>
        <end position="236"/>
    </location>
</feature>
<gene>
    <name evidence="8" type="primary">LOC111433025</name>
</gene>
<dbReference type="PANTHER" id="PTHR31500">
    <property type="entry name" value="AT-HOOK MOTIF NUCLEAR-LOCALIZED PROTEIN 9"/>
    <property type="match status" value="1"/>
</dbReference>
<protein>
    <recommendedName>
        <fullName evidence="5">AT-hook motif nuclear-localized protein</fullName>
    </recommendedName>
</protein>
<keyword evidence="1 5" id="KW-0805">Transcription regulation</keyword>
<keyword evidence="4 5" id="KW-0539">Nucleus</keyword>
<evidence type="ECO:0000256" key="1">
    <source>
        <dbReference type="ARBA" id="ARBA00023015"/>
    </source>
</evidence>
<dbReference type="InterPro" id="IPR039605">
    <property type="entry name" value="AHL"/>
</dbReference>
<dbReference type="Pfam" id="PF03479">
    <property type="entry name" value="PCC"/>
    <property type="match status" value="1"/>
</dbReference>
<organism evidence="7 8">
    <name type="scientific">Cucurbita moschata</name>
    <name type="common">Winter crookneck squash</name>
    <name type="synonym">Cucurbita pepo var. moschata</name>
    <dbReference type="NCBI Taxonomy" id="3662"/>
    <lineage>
        <taxon>Eukaryota</taxon>
        <taxon>Viridiplantae</taxon>
        <taxon>Streptophyta</taxon>
        <taxon>Embryophyta</taxon>
        <taxon>Tracheophyta</taxon>
        <taxon>Spermatophyta</taxon>
        <taxon>Magnoliopsida</taxon>
        <taxon>eudicotyledons</taxon>
        <taxon>Gunneridae</taxon>
        <taxon>Pentapetalae</taxon>
        <taxon>rosids</taxon>
        <taxon>fabids</taxon>
        <taxon>Cucurbitales</taxon>
        <taxon>Cucurbitaceae</taxon>
        <taxon>Cucurbiteae</taxon>
        <taxon>Cucurbita</taxon>
    </lineage>
</organism>
<keyword evidence="3 5" id="KW-0804">Transcription</keyword>
<evidence type="ECO:0000313" key="7">
    <source>
        <dbReference type="Proteomes" id="UP000504609"/>
    </source>
</evidence>
<keyword evidence="7" id="KW-1185">Reference proteome</keyword>
<evidence type="ECO:0000256" key="3">
    <source>
        <dbReference type="ARBA" id="ARBA00023163"/>
    </source>
</evidence>